<dbReference type="RefSeq" id="WP_002754452.1">
    <property type="nucleotide sequence ID" value="NZ_HE972571.1"/>
</dbReference>
<name>A0A822LCB4_MICAE</name>
<dbReference type="Pfam" id="PF18135">
    <property type="entry name" value="Type_ISP_C"/>
    <property type="match status" value="1"/>
</dbReference>
<comment type="caution">
    <text evidence="2">The sequence shown here is derived from an EMBL/GenBank/DDBJ whole genome shotgun (WGS) entry which is preliminary data.</text>
</comment>
<sequence>MAKIYHAHLYGLREDKYQILKENTVNSTNFHEVNPQSPFYLLIPQDTDLFGEYEQYFKITDIMPINGVGMTTARDHVVIDFEKEPILERATIFRNSNNSDEEVCHQLNIPLKKGWNLENSRKLIRKEEDLEQYITPVLYRPFDNRFIFYHDSLVWRTVKKVMKNMLLGDNFGLIARRQMVGDKISYFYASQYIISDGAIRSDNKGSESLFPLYLYPDSDKAQELQQEKRPNFSPDFLKTLETKLGYLPTPETIFYYIYAVFHSPTYRSRYAEFLKIDFPRVPLTSNDNLFRQLAEYGEQLVQLHLMTSPKLDPPLAPSSKRGGVEAPLIKGGWGDLSFVSKSDRIVAAGHPKYSKGEVHINKQGDCFKGVPEAVWNFYIGGYQVCQKWLKDRKGRTLSDEDILHYHKIVVALAETIKLMQLIDAAIPSFPIEQLSKNYHE</sequence>
<proteinExistence type="predicted"/>
<evidence type="ECO:0000313" key="3">
    <source>
        <dbReference type="Proteomes" id="UP000005806"/>
    </source>
</evidence>
<dbReference type="EMBL" id="CAIH01000176">
    <property type="protein sequence ID" value="CCH92860.1"/>
    <property type="molecule type" value="Genomic_DNA"/>
</dbReference>
<feature type="domain" description="Type ISP restriction-modification enzyme LLaBIII C-terminal specificity" evidence="1">
    <location>
        <begin position="61"/>
        <end position="421"/>
    </location>
</feature>
<evidence type="ECO:0000313" key="2">
    <source>
        <dbReference type="EMBL" id="CCH92860.1"/>
    </source>
</evidence>
<dbReference type="AlphaFoldDB" id="A0A822LCB4"/>
<reference evidence="2 3" key="1">
    <citation type="submission" date="2012-04" db="EMBL/GenBank/DDBJ databases">
        <authorList>
            <person name="Genoscope - CEA"/>
        </authorList>
    </citation>
    <scope>NUCLEOTIDE SEQUENCE [LARGE SCALE GENOMIC DNA]</scope>
    <source>
        <strain evidence="2 3">9432</strain>
    </source>
</reference>
<evidence type="ECO:0000259" key="1">
    <source>
        <dbReference type="Pfam" id="PF18135"/>
    </source>
</evidence>
<gene>
    <name evidence="2" type="ORF">MICCA_2570039</name>
</gene>
<protein>
    <submittedName>
        <fullName evidence="2">Genome sequencing data, contig C328</fullName>
    </submittedName>
</protein>
<dbReference type="Proteomes" id="UP000005806">
    <property type="component" value="Unassembled WGS sequence"/>
</dbReference>
<organism evidence="2 3">
    <name type="scientific">Microcystis aeruginosa PCC 9432</name>
    <dbReference type="NCBI Taxonomy" id="1160280"/>
    <lineage>
        <taxon>Bacteria</taxon>
        <taxon>Bacillati</taxon>
        <taxon>Cyanobacteriota</taxon>
        <taxon>Cyanophyceae</taxon>
        <taxon>Oscillatoriophycideae</taxon>
        <taxon>Chroococcales</taxon>
        <taxon>Microcystaceae</taxon>
        <taxon>Microcystis</taxon>
    </lineage>
</organism>
<dbReference type="InterPro" id="IPR041635">
    <property type="entry name" value="Type_ISP_LLaBIII_C"/>
</dbReference>
<accession>A0A822LCB4</accession>